<organism evidence="1 2">
    <name type="scientific">Moniliophthora roreri</name>
    <name type="common">Frosty pod rot fungus</name>
    <name type="synonym">Monilia roreri</name>
    <dbReference type="NCBI Taxonomy" id="221103"/>
    <lineage>
        <taxon>Eukaryota</taxon>
        <taxon>Fungi</taxon>
        <taxon>Dikarya</taxon>
        <taxon>Basidiomycota</taxon>
        <taxon>Agaricomycotina</taxon>
        <taxon>Agaricomycetes</taxon>
        <taxon>Agaricomycetidae</taxon>
        <taxon>Agaricales</taxon>
        <taxon>Marasmiineae</taxon>
        <taxon>Marasmiaceae</taxon>
        <taxon>Moniliophthora</taxon>
    </lineage>
</organism>
<proteinExistence type="predicted"/>
<gene>
    <name evidence="1" type="ORF">WG66_18668</name>
</gene>
<protein>
    <submittedName>
        <fullName evidence="1">Uncharacterized protein</fullName>
    </submittedName>
</protein>
<evidence type="ECO:0000313" key="1">
    <source>
        <dbReference type="EMBL" id="KTB28747.1"/>
    </source>
</evidence>
<dbReference type="EMBL" id="LATX01002464">
    <property type="protein sequence ID" value="KTB28747.1"/>
    <property type="molecule type" value="Genomic_DNA"/>
</dbReference>
<accession>A0A0W0EXI9</accession>
<dbReference type="AlphaFoldDB" id="A0A0W0EXI9"/>
<evidence type="ECO:0000313" key="2">
    <source>
        <dbReference type="Proteomes" id="UP000054988"/>
    </source>
</evidence>
<dbReference type="Proteomes" id="UP000054988">
    <property type="component" value="Unassembled WGS sequence"/>
</dbReference>
<reference evidence="1 2" key="1">
    <citation type="submission" date="2015-12" db="EMBL/GenBank/DDBJ databases">
        <title>Draft genome sequence of Moniliophthora roreri, the causal agent of frosty pod rot of cacao.</title>
        <authorList>
            <person name="Aime M.C."/>
            <person name="Diaz-Valderrama J.R."/>
            <person name="Kijpornyongpan T."/>
            <person name="Phillips-Mora W."/>
        </authorList>
    </citation>
    <scope>NUCLEOTIDE SEQUENCE [LARGE SCALE GENOMIC DNA]</scope>
    <source>
        <strain evidence="1 2">MCA 2952</strain>
    </source>
</reference>
<sequence length="381" mass="39032">MKASNTLSNAKPNVKQRILRFSQRCGNDAACLCDDLLLTSSATCFSCVASVQPETTEALQGVLDQATIACTNAGFDVTPQIITASGDGDENSEITNVFANMPQTGIRSNLKCQLPCDLFQATLNRCDVAQTDCLCAQTNVDLLASCFNCAAREEKNSTVTSGLQDVMNALSEPCTAVGFPLIPATISEGAASNSSSNSSIPGDTQSQDIFTKLPETSERTNLKCQLSCSLLAPAISCDSIECSCTQGNIDKLTGCFNCRAREENNSTATTGFQDVMNGIIDQCSASGINLTAGTISDGTSSNSSISASSSATPVSLSISSTSALSTISPTSLGTTASASATSLPGNTLPAEDNKGNGALSSGRISTSIIVGVGIGIAALLV</sequence>
<comment type="caution">
    <text evidence="1">The sequence shown here is derived from an EMBL/GenBank/DDBJ whole genome shotgun (WGS) entry which is preliminary data.</text>
</comment>
<name>A0A0W0EXI9_MONRR</name>